<gene>
    <name evidence="9" type="primary">argB</name>
    <name evidence="11" type="ORF">SAMN02982927_00976</name>
</gene>
<evidence type="ECO:0000256" key="5">
    <source>
        <dbReference type="ARBA" id="ARBA00022741"/>
    </source>
</evidence>
<keyword evidence="12" id="KW-1185">Reference proteome</keyword>
<dbReference type="FunFam" id="3.40.1160.10:FF:000004">
    <property type="entry name" value="Acetylglutamate kinase"/>
    <property type="match status" value="1"/>
</dbReference>
<accession>A0A1I2PYE7</accession>
<dbReference type="Pfam" id="PF00696">
    <property type="entry name" value="AA_kinase"/>
    <property type="match status" value="1"/>
</dbReference>
<dbReference type="Gene3D" id="3.40.1160.10">
    <property type="entry name" value="Acetylglutamate kinase-like"/>
    <property type="match status" value="1"/>
</dbReference>
<dbReference type="AlphaFoldDB" id="A0A1I2PYE7"/>
<evidence type="ECO:0000256" key="4">
    <source>
        <dbReference type="ARBA" id="ARBA00022679"/>
    </source>
</evidence>
<reference evidence="12" key="1">
    <citation type="submission" date="2016-10" db="EMBL/GenBank/DDBJ databases">
        <authorList>
            <person name="Varghese N."/>
            <person name="Submissions S."/>
        </authorList>
    </citation>
    <scope>NUCLEOTIDE SEQUENCE [LARGE SCALE GENOMIC DNA]</scope>
    <source>
        <strain evidence="12">ATCC 700379</strain>
    </source>
</reference>
<keyword evidence="4 9" id="KW-0808">Transferase</keyword>
<evidence type="ECO:0000313" key="11">
    <source>
        <dbReference type="EMBL" id="SFG21064.1"/>
    </source>
</evidence>
<keyword evidence="5 9" id="KW-0547">Nucleotide-binding</keyword>
<dbReference type="NCBIfam" id="TIGR00761">
    <property type="entry name" value="argB"/>
    <property type="match status" value="1"/>
</dbReference>
<evidence type="ECO:0000256" key="9">
    <source>
        <dbReference type="HAMAP-Rule" id="MF_00082"/>
    </source>
</evidence>
<evidence type="ECO:0000256" key="3">
    <source>
        <dbReference type="ARBA" id="ARBA00022605"/>
    </source>
</evidence>
<dbReference type="PANTHER" id="PTHR23342">
    <property type="entry name" value="N-ACETYLGLUTAMATE SYNTHASE"/>
    <property type="match status" value="1"/>
</dbReference>
<dbReference type="EC" id="2.7.2.8" evidence="9"/>
<dbReference type="PANTHER" id="PTHR23342:SF0">
    <property type="entry name" value="N-ACETYLGLUTAMATE SYNTHASE, MITOCHONDRIAL"/>
    <property type="match status" value="1"/>
</dbReference>
<feature type="domain" description="Aspartate/glutamate/uridylate kinase" evidence="10">
    <location>
        <begin position="5"/>
        <end position="238"/>
    </location>
</feature>
<evidence type="ECO:0000256" key="8">
    <source>
        <dbReference type="ARBA" id="ARBA00048141"/>
    </source>
</evidence>
<dbReference type="EMBL" id="FOOY01000006">
    <property type="protein sequence ID" value="SFG21064.1"/>
    <property type="molecule type" value="Genomic_DNA"/>
</dbReference>
<feature type="binding site" evidence="9">
    <location>
        <position position="64"/>
    </location>
    <ligand>
        <name>substrate</name>
    </ligand>
</feature>
<dbReference type="InterPro" id="IPR001048">
    <property type="entry name" value="Asp/Glu/Uridylate_kinase"/>
</dbReference>
<sequence length="267" mass="28467">MNRYLVIKCGGSVFERLTPAFFKSIQAIQAEGEWLPVIVHGGGPAISQMLDKLAIPTVFHHGLRVTTQEVLDVAEMVLSGTMNKQIVSKIGASGGKAFGLSGIDGGLFKAKPLALSKLGYVGEITSVDSSIITNLCEQGYIPVVSPISMDDKGQHYNINADQAASAIAAALNGKLCFISDVPGILVEKDGTLTRLKQVSDLEIERLIESKKISGGMIPKAKAAVDSLKNNVQEVVIVNGMMPECLVDYTKGVEVGTKIFLEEEVLHA</sequence>
<dbReference type="CDD" id="cd04238">
    <property type="entry name" value="AAK_NAGK-like"/>
    <property type="match status" value="1"/>
</dbReference>
<dbReference type="STRING" id="269670.SAMN02982927_00976"/>
<evidence type="ECO:0000259" key="10">
    <source>
        <dbReference type="Pfam" id="PF00696"/>
    </source>
</evidence>
<dbReference type="InterPro" id="IPR036393">
    <property type="entry name" value="AceGlu_kinase-like_sf"/>
</dbReference>
<evidence type="ECO:0000256" key="2">
    <source>
        <dbReference type="ARBA" id="ARBA00022571"/>
    </source>
</evidence>
<dbReference type="GO" id="GO:0005524">
    <property type="term" value="F:ATP binding"/>
    <property type="evidence" value="ECO:0007669"/>
    <property type="project" value="UniProtKB-UniRule"/>
</dbReference>
<dbReference type="GO" id="GO:0042450">
    <property type="term" value="P:L-arginine biosynthetic process via ornithine"/>
    <property type="evidence" value="ECO:0007669"/>
    <property type="project" value="UniProtKB-UniRule"/>
</dbReference>
<dbReference type="InterPro" id="IPR037528">
    <property type="entry name" value="ArgB"/>
</dbReference>
<dbReference type="InterPro" id="IPR004662">
    <property type="entry name" value="AcgluKinase_fam"/>
</dbReference>
<comment type="subcellular location">
    <subcellularLocation>
        <location evidence="9">Cytoplasm</location>
    </subcellularLocation>
</comment>
<protein>
    <recommendedName>
        <fullName evidence="9">Acetylglutamate kinase</fullName>
        <ecNumber evidence="9">2.7.2.8</ecNumber>
    </recommendedName>
    <alternativeName>
        <fullName evidence="9">N-acetyl-L-glutamate 5-phosphotransferase</fullName>
    </alternativeName>
    <alternativeName>
        <fullName evidence="9">NAG kinase</fullName>
        <shortName evidence="9">NAGK</shortName>
    </alternativeName>
</protein>
<proteinExistence type="inferred from homology"/>
<evidence type="ECO:0000256" key="7">
    <source>
        <dbReference type="ARBA" id="ARBA00022840"/>
    </source>
</evidence>
<organism evidence="11 12">
    <name type="scientific">Sporolactobacillus nakayamae</name>
    <dbReference type="NCBI Taxonomy" id="269670"/>
    <lineage>
        <taxon>Bacteria</taxon>
        <taxon>Bacillati</taxon>
        <taxon>Bacillota</taxon>
        <taxon>Bacilli</taxon>
        <taxon>Bacillales</taxon>
        <taxon>Sporolactobacillaceae</taxon>
        <taxon>Sporolactobacillus</taxon>
    </lineage>
</organism>
<dbReference type="OrthoDB" id="9803155at2"/>
<feature type="site" description="Transition state stabilizer" evidence="9">
    <location>
        <position position="8"/>
    </location>
</feature>
<dbReference type="PIRSF" id="PIRSF000728">
    <property type="entry name" value="NAGK"/>
    <property type="match status" value="1"/>
</dbReference>
<feature type="binding site" evidence="9">
    <location>
        <position position="157"/>
    </location>
    <ligand>
        <name>substrate</name>
    </ligand>
</feature>
<dbReference type="HAMAP" id="MF_00082">
    <property type="entry name" value="ArgB"/>
    <property type="match status" value="1"/>
</dbReference>
<keyword evidence="2 9" id="KW-0055">Arginine biosynthesis</keyword>
<comment type="catalytic activity">
    <reaction evidence="8 9">
        <text>N-acetyl-L-glutamate + ATP = N-acetyl-L-glutamyl 5-phosphate + ADP</text>
        <dbReference type="Rhea" id="RHEA:14629"/>
        <dbReference type="ChEBI" id="CHEBI:30616"/>
        <dbReference type="ChEBI" id="CHEBI:44337"/>
        <dbReference type="ChEBI" id="CHEBI:57936"/>
        <dbReference type="ChEBI" id="CHEBI:456216"/>
        <dbReference type="EC" id="2.7.2.8"/>
    </reaction>
</comment>
<dbReference type="GO" id="GO:0005737">
    <property type="term" value="C:cytoplasm"/>
    <property type="evidence" value="ECO:0007669"/>
    <property type="project" value="UniProtKB-SubCell"/>
</dbReference>
<keyword evidence="3 9" id="KW-0028">Amino-acid biosynthesis</keyword>
<dbReference type="RefSeq" id="WP_093670650.1">
    <property type="nucleotide sequence ID" value="NZ_FOOY01000006.1"/>
</dbReference>
<name>A0A1I2PYE7_9BACL</name>
<dbReference type="GO" id="GO:0003991">
    <property type="term" value="F:acetylglutamate kinase activity"/>
    <property type="evidence" value="ECO:0007669"/>
    <property type="project" value="UniProtKB-UniRule"/>
</dbReference>
<feature type="site" description="Transition state stabilizer" evidence="9">
    <location>
        <position position="219"/>
    </location>
</feature>
<comment type="similarity">
    <text evidence="9">Belongs to the acetylglutamate kinase family. ArgB subfamily.</text>
</comment>
<keyword evidence="7 9" id="KW-0067">ATP-binding</keyword>
<keyword evidence="9" id="KW-0963">Cytoplasm</keyword>
<comment type="function">
    <text evidence="9">Catalyzes the ATP-dependent phosphorylation of N-acetyl-L-glutamate.</text>
</comment>
<dbReference type="SUPFAM" id="SSF53633">
    <property type="entry name" value="Carbamate kinase-like"/>
    <property type="match status" value="1"/>
</dbReference>
<keyword evidence="6 9" id="KW-0418">Kinase</keyword>
<dbReference type="UniPathway" id="UPA00068">
    <property type="reaction ID" value="UER00107"/>
</dbReference>
<evidence type="ECO:0000313" key="12">
    <source>
        <dbReference type="Proteomes" id="UP000198752"/>
    </source>
</evidence>
<feature type="binding site" evidence="9">
    <location>
        <begin position="42"/>
        <end position="43"/>
    </location>
    <ligand>
        <name>substrate</name>
    </ligand>
</feature>
<comment type="pathway">
    <text evidence="1 9">Amino-acid biosynthesis; L-arginine biosynthesis; N(2)-acetyl-L-ornithine from L-glutamate: step 2/4.</text>
</comment>
<dbReference type="Proteomes" id="UP000198752">
    <property type="component" value="Unassembled WGS sequence"/>
</dbReference>
<evidence type="ECO:0000256" key="6">
    <source>
        <dbReference type="ARBA" id="ARBA00022777"/>
    </source>
</evidence>
<evidence type="ECO:0000256" key="1">
    <source>
        <dbReference type="ARBA" id="ARBA00004828"/>
    </source>
</evidence>